<evidence type="ECO:0000259" key="3">
    <source>
        <dbReference type="Pfam" id="PF01370"/>
    </source>
</evidence>
<evidence type="ECO:0000256" key="2">
    <source>
        <dbReference type="ARBA" id="ARBA00007637"/>
    </source>
</evidence>
<comment type="pathway">
    <text evidence="1">Bacterial outer membrane biogenesis; LPS O-antigen biosynthesis.</text>
</comment>
<dbReference type="Pfam" id="PF01370">
    <property type="entry name" value="Epimerase"/>
    <property type="match status" value="1"/>
</dbReference>
<accession>A0A941DJQ7</accession>
<keyword evidence="5" id="KW-1185">Reference proteome</keyword>
<gene>
    <name evidence="4" type="ORF">KDM89_03010</name>
</gene>
<feature type="domain" description="NAD-dependent epimerase/dehydratase" evidence="3">
    <location>
        <begin position="5"/>
        <end position="232"/>
    </location>
</feature>
<dbReference type="Gene3D" id="3.40.50.720">
    <property type="entry name" value="NAD(P)-binding Rossmann-like Domain"/>
    <property type="match status" value="1"/>
</dbReference>
<evidence type="ECO:0000313" key="5">
    <source>
        <dbReference type="Proteomes" id="UP000680067"/>
    </source>
</evidence>
<dbReference type="InterPro" id="IPR036291">
    <property type="entry name" value="NAD(P)-bd_dom_sf"/>
</dbReference>
<proteinExistence type="inferred from homology"/>
<organism evidence="4 5">
    <name type="scientific">Undibacterium luofuense</name>
    <dbReference type="NCBI Taxonomy" id="2828733"/>
    <lineage>
        <taxon>Bacteria</taxon>
        <taxon>Pseudomonadati</taxon>
        <taxon>Pseudomonadota</taxon>
        <taxon>Betaproteobacteria</taxon>
        <taxon>Burkholderiales</taxon>
        <taxon>Oxalobacteraceae</taxon>
        <taxon>Undibacterium</taxon>
    </lineage>
</organism>
<dbReference type="RefSeq" id="WP_212686435.1">
    <property type="nucleotide sequence ID" value="NZ_JAGSPN010000001.1"/>
</dbReference>
<protein>
    <submittedName>
        <fullName evidence="4">SDR family oxidoreductase</fullName>
    </submittedName>
</protein>
<dbReference type="SUPFAM" id="SSF51735">
    <property type="entry name" value="NAD(P)-binding Rossmann-fold domains"/>
    <property type="match status" value="1"/>
</dbReference>
<sequence length="320" mass="34763">MNQSILITGASGFVGNALTDTMLDAGYSLICPTRQPLVRQHPGLQNPQISSLDKQTDWLPLLQHVGAVIHCAARVHVMHETVSDPLSVFRSVNVDATVHLAQQAAAAGVKHFIFLSSVKVNGESTQPGYAFTEQDVAAQHDPYGLSKLEAEKALLAVGRKTGMAVTIIRPPLVYGPGVKANFQSMLQWVRRGIPLPLGSICNQRSLVFVGNLVHFILHCLYHPQARHEIFQISDGQDLSTTELLENCAVALKTKSRLWKVSPDLLTTFAKITGKQAIAQRLCGSLQVDISKARNLLGWNPPFSVAEGLAITVAPESEEKV</sequence>
<evidence type="ECO:0000256" key="1">
    <source>
        <dbReference type="ARBA" id="ARBA00005125"/>
    </source>
</evidence>
<evidence type="ECO:0000313" key="4">
    <source>
        <dbReference type="EMBL" id="MBR7781100.1"/>
    </source>
</evidence>
<dbReference type="InterPro" id="IPR001509">
    <property type="entry name" value="Epimerase_deHydtase"/>
</dbReference>
<dbReference type="EMBL" id="JAGSPN010000001">
    <property type="protein sequence ID" value="MBR7781100.1"/>
    <property type="molecule type" value="Genomic_DNA"/>
</dbReference>
<comment type="similarity">
    <text evidence="2">Belongs to the NAD(P)-dependent epimerase/dehydratase family.</text>
</comment>
<dbReference type="Proteomes" id="UP000680067">
    <property type="component" value="Unassembled WGS sequence"/>
</dbReference>
<dbReference type="PANTHER" id="PTHR43000">
    <property type="entry name" value="DTDP-D-GLUCOSE 4,6-DEHYDRATASE-RELATED"/>
    <property type="match status" value="1"/>
</dbReference>
<name>A0A941DJQ7_9BURK</name>
<dbReference type="CDD" id="cd05232">
    <property type="entry name" value="UDP_G4E_4_SDR_e"/>
    <property type="match status" value="1"/>
</dbReference>
<dbReference type="AlphaFoldDB" id="A0A941DJQ7"/>
<reference evidence="4" key="1">
    <citation type="submission" date="2021-04" db="EMBL/GenBank/DDBJ databases">
        <title>novel species isolated from subtropical streams in China.</title>
        <authorList>
            <person name="Lu H."/>
        </authorList>
    </citation>
    <scope>NUCLEOTIDE SEQUENCE</scope>
    <source>
        <strain evidence="4">LFS511W</strain>
    </source>
</reference>
<comment type="caution">
    <text evidence="4">The sequence shown here is derived from an EMBL/GenBank/DDBJ whole genome shotgun (WGS) entry which is preliminary data.</text>
</comment>